<dbReference type="SUPFAM" id="SSF53474">
    <property type="entry name" value="alpha/beta-Hydrolases"/>
    <property type="match status" value="1"/>
</dbReference>
<evidence type="ECO:0000313" key="3">
    <source>
        <dbReference type="Proteomes" id="UP000234190"/>
    </source>
</evidence>
<sequence>MSSGESNALDTIRRIDSLARRHDVSYQGCTVRWREWGQGPPLVLLHGGHGSWHHWIRNIEALSATHSVWVPDMPGFGDSQDLVGDRHDAQRQARLVDTLAGNLDTLLGAQTLIDLAGFSFGGLTAGQLAARRGGVTRMALLGPAGHGGTRRQKTALVNWRLNDAVARRAALRNNLQSFLLHEPGSVDALALAIHETAALATRYRSKDFSHSTALTSALQNLSMPLLMLWGEHDVTAHPVEAAQRLSDERPERGWCIMPGAGHWVQYERHQDVNQLLGRWLSPA</sequence>
<name>A0A2N4U4I1_9BURK</name>
<evidence type="ECO:0000313" key="2">
    <source>
        <dbReference type="EMBL" id="PLC49907.1"/>
    </source>
</evidence>
<dbReference type="GO" id="GO:0016787">
    <property type="term" value="F:hydrolase activity"/>
    <property type="evidence" value="ECO:0007669"/>
    <property type="project" value="UniProtKB-KW"/>
</dbReference>
<feature type="domain" description="AB hydrolase-1" evidence="1">
    <location>
        <begin position="40"/>
        <end position="267"/>
    </location>
</feature>
<dbReference type="OrthoDB" id="5521505at2"/>
<dbReference type="InterPro" id="IPR000639">
    <property type="entry name" value="Epox_hydrolase-like"/>
</dbReference>
<dbReference type="PANTHER" id="PTHR46438">
    <property type="entry name" value="ALPHA/BETA-HYDROLASES SUPERFAMILY PROTEIN"/>
    <property type="match status" value="1"/>
</dbReference>
<accession>A0A2N4U4I1</accession>
<dbReference type="EMBL" id="PDNW01000008">
    <property type="protein sequence ID" value="PLC49907.1"/>
    <property type="molecule type" value="Genomic_DNA"/>
</dbReference>
<dbReference type="Pfam" id="PF00561">
    <property type="entry name" value="Abhydrolase_1"/>
    <property type="match status" value="1"/>
</dbReference>
<dbReference type="InterPro" id="IPR029058">
    <property type="entry name" value="AB_hydrolase_fold"/>
</dbReference>
<organism evidence="2 3">
    <name type="scientific">Pollutimonas subterranea</name>
    <dbReference type="NCBI Taxonomy" id="2045210"/>
    <lineage>
        <taxon>Bacteria</taxon>
        <taxon>Pseudomonadati</taxon>
        <taxon>Pseudomonadota</taxon>
        <taxon>Betaproteobacteria</taxon>
        <taxon>Burkholderiales</taxon>
        <taxon>Alcaligenaceae</taxon>
        <taxon>Pollutimonas</taxon>
    </lineage>
</organism>
<dbReference type="Gene3D" id="3.40.50.1820">
    <property type="entry name" value="alpha/beta hydrolase"/>
    <property type="match status" value="1"/>
</dbReference>
<dbReference type="InterPro" id="IPR000073">
    <property type="entry name" value="AB_hydrolase_1"/>
</dbReference>
<protein>
    <submittedName>
        <fullName evidence="2">Alpha/beta hydrolase</fullName>
    </submittedName>
</protein>
<dbReference type="AlphaFoldDB" id="A0A2N4U4I1"/>
<proteinExistence type="predicted"/>
<reference evidence="2 3" key="1">
    <citation type="submission" date="2017-10" db="EMBL/GenBank/DDBJ databases">
        <title>Two draft genome sequences of Pusillimonas sp. strains isolated from a nitrate- and radionuclide-contaminated groundwater in Russia.</title>
        <authorList>
            <person name="Grouzdev D.S."/>
            <person name="Tourova T.P."/>
            <person name="Goeva M.A."/>
            <person name="Babich T.L."/>
            <person name="Sokolova D.S."/>
            <person name="Abdullin R."/>
            <person name="Poltaraus A.B."/>
            <person name="Toshchakov S.V."/>
            <person name="Nazina T.N."/>
        </authorList>
    </citation>
    <scope>NUCLEOTIDE SEQUENCE [LARGE SCALE GENOMIC DNA]</scope>
    <source>
        <strain evidence="2 3">JR1/69-3-13</strain>
    </source>
</reference>
<evidence type="ECO:0000259" key="1">
    <source>
        <dbReference type="Pfam" id="PF00561"/>
    </source>
</evidence>
<gene>
    <name evidence="2" type="ORF">CR159_11125</name>
</gene>
<keyword evidence="3" id="KW-1185">Reference proteome</keyword>
<comment type="caution">
    <text evidence="2">The sequence shown here is derived from an EMBL/GenBank/DDBJ whole genome shotgun (WGS) entry which is preliminary data.</text>
</comment>
<keyword evidence="2" id="KW-0378">Hydrolase</keyword>
<dbReference type="PRINTS" id="PR00412">
    <property type="entry name" value="EPOXHYDRLASE"/>
</dbReference>
<dbReference type="Proteomes" id="UP000234190">
    <property type="component" value="Unassembled WGS sequence"/>
</dbReference>